<proteinExistence type="predicted"/>
<dbReference type="AlphaFoldDB" id="A0A1D2QMY0"/>
<dbReference type="Pfam" id="PF11911">
    <property type="entry name" value="DUF3429"/>
    <property type="match status" value="1"/>
</dbReference>
<feature type="transmembrane region" description="Helical" evidence="1">
    <location>
        <begin position="131"/>
        <end position="147"/>
    </location>
</feature>
<sequence>MKPKPLNNHQDTITNTMYVGLLPFFAGALGPWIFPETELWLSQAFLLYSTLIFSFLAGAIWAIALFIQHELPKRHIYASIIFSLIPLLGYFLPIIFRTTLLLLGFLALLFWEKLFLKNTYPNWYQQLRHRISFIAVACHMLVIWNLMQEV</sequence>
<keyword evidence="1" id="KW-0812">Transmembrane</keyword>
<keyword evidence="1" id="KW-0472">Membrane</keyword>
<evidence type="ECO:0000256" key="1">
    <source>
        <dbReference type="SAM" id="Phobius"/>
    </source>
</evidence>
<dbReference type="EMBL" id="MDLC01000046">
    <property type="protein sequence ID" value="ODS22923.1"/>
    <property type="molecule type" value="Genomic_DNA"/>
</dbReference>
<dbReference type="InterPro" id="IPR021836">
    <property type="entry name" value="DUF3429"/>
</dbReference>
<protein>
    <recommendedName>
        <fullName evidence="4">DUF3429 domain-containing protein</fullName>
    </recommendedName>
</protein>
<evidence type="ECO:0008006" key="4">
    <source>
        <dbReference type="Google" id="ProtNLM"/>
    </source>
</evidence>
<accession>A0A1D2QMY0</accession>
<dbReference type="STRING" id="62101.AB835_11520"/>
<feature type="transmembrane region" description="Helical" evidence="1">
    <location>
        <begin position="87"/>
        <end position="111"/>
    </location>
</feature>
<organism evidence="2 3">
    <name type="scientific">Candidatus Endobugula sertula</name>
    <name type="common">Bugula neritina bacterial symbiont</name>
    <dbReference type="NCBI Taxonomy" id="62101"/>
    <lineage>
        <taxon>Bacteria</taxon>
        <taxon>Pseudomonadati</taxon>
        <taxon>Pseudomonadota</taxon>
        <taxon>Gammaproteobacteria</taxon>
        <taxon>Cellvibrionales</taxon>
        <taxon>Cellvibrionaceae</taxon>
        <taxon>Candidatus Endobugula</taxon>
    </lineage>
</organism>
<evidence type="ECO:0000313" key="3">
    <source>
        <dbReference type="Proteomes" id="UP000242502"/>
    </source>
</evidence>
<keyword evidence="1" id="KW-1133">Transmembrane helix</keyword>
<feature type="transmembrane region" description="Helical" evidence="1">
    <location>
        <begin position="46"/>
        <end position="67"/>
    </location>
</feature>
<name>A0A1D2QMY0_9GAMM</name>
<comment type="caution">
    <text evidence="2">The sequence shown here is derived from an EMBL/GenBank/DDBJ whole genome shotgun (WGS) entry which is preliminary data.</text>
</comment>
<gene>
    <name evidence="2" type="ORF">AB835_11520</name>
</gene>
<dbReference type="Proteomes" id="UP000242502">
    <property type="component" value="Unassembled WGS sequence"/>
</dbReference>
<feature type="transmembrane region" description="Helical" evidence="1">
    <location>
        <begin position="12"/>
        <end position="34"/>
    </location>
</feature>
<reference evidence="2 3" key="1">
    <citation type="journal article" date="2016" name="Appl. Environ. Microbiol.">
        <title>Lack of Overt Genome Reduction in the Bryostatin-Producing Bryozoan Symbiont "Candidatus Endobugula sertula".</title>
        <authorList>
            <person name="Miller I.J."/>
            <person name="Vanee N."/>
            <person name="Fong S.S."/>
            <person name="Lim-Fong G.E."/>
            <person name="Kwan J.C."/>
        </authorList>
    </citation>
    <scope>NUCLEOTIDE SEQUENCE [LARGE SCALE GENOMIC DNA]</scope>
    <source>
        <strain evidence="2">AB1-4</strain>
    </source>
</reference>
<evidence type="ECO:0000313" key="2">
    <source>
        <dbReference type="EMBL" id="ODS22923.1"/>
    </source>
</evidence>